<sequence>MAMCQVMGYSGYGTPVRQSTMLTMPQAATVSSLQSVPGVPPVQLAPFPSGCLEATRSFSPRAAPAPMGARQVMQMPVRQCSTASLGSGKVTGPNTPIHTGRGLRPAGVAPPPAPPLLAAQALEIDHLKKELEESRSNERRLQEELEAAKAEVQRLAEALEQEKQLRMEMDVPREVPKATKGGEPVRMKSDSLKRRVAEHLESEPDILKAPLSQRAGLKRGMSPIIRRPSRDEVEEKLSEYLATSPHCKLEFCRLNQGWYQYRHATDSSVPQKCIEMSVVNGKLMVKLEPTSHDRGWNNGKVGPIDRFVSQFS</sequence>
<dbReference type="Proteomes" id="UP001642464">
    <property type="component" value="Unassembled WGS sequence"/>
</dbReference>
<organism evidence="1 2">
    <name type="scientific">Durusdinium trenchii</name>
    <dbReference type="NCBI Taxonomy" id="1381693"/>
    <lineage>
        <taxon>Eukaryota</taxon>
        <taxon>Sar</taxon>
        <taxon>Alveolata</taxon>
        <taxon>Dinophyceae</taxon>
        <taxon>Suessiales</taxon>
        <taxon>Symbiodiniaceae</taxon>
        <taxon>Durusdinium</taxon>
    </lineage>
</organism>
<evidence type="ECO:0000313" key="2">
    <source>
        <dbReference type="Proteomes" id="UP001642464"/>
    </source>
</evidence>
<name>A0ABP0HZA4_9DINO</name>
<dbReference type="EMBL" id="CAXAMM010001991">
    <property type="protein sequence ID" value="CAK8994220.1"/>
    <property type="molecule type" value="Genomic_DNA"/>
</dbReference>
<keyword evidence="2" id="KW-1185">Reference proteome</keyword>
<gene>
    <name evidence="1" type="ORF">SCF082_LOCUS3840</name>
</gene>
<proteinExistence type="predicted"/>
<reference evidence="1 2" key="1">
    <citation type="submission" date="2024-02" db="EMBL/GenBank/DDBJ databases">
        <authorList>
            <person name="Chen Y."/>
            <person name="Shah S."/>
            <person name="Dougan E. K."/>
            <person name="Thang M."/>
            <person name="Chan C."/>
        </authorList>
    </citation>
    <scope>NUCLEOTIDE SEQUENCE [LARGE SCALE GENOMIC DNA]</scope>
</reference>
<protein>
    <submittedName>
        <fullName evidence="1">Katanin p80 WD40 repeat-containing subunit B1-like</fullName>
    </submittedName>
</protein>
<evidence type="ECO:0000313" key="1">
    <source>
        <dbReference type="EMBL" id="CAK8994220.1"/>
    </source>
</evidence>
<comment type="caution">
    <text evidence="1">The sequence shown here is derived from an EMBL/GenBank/DDBJ whole genome shotgun (WGS) entry which is preliminary data.</text>
</comment>
<accession>A0ABP0HZA4</accession>